<dbReference type="SUPFAM" id="SSF75304">
    <property type="entry name" value="Amidase signature (AS) enzymes"/>
    <property type="match status" value="1"/>
</dbReference>
<feature type="transmembrane region" description="Helical" evidence="2">
    <location>
        <begin position="48"/>
        <end position="66"/>
    </location>
</feature>
<dbReference type="InterPro" id="IPR023631">
    <property type="entry name" value="Amidase_dom"/>
</dbReference>
<keyword evidence="2" id="KW-0472">Membrane</keyword>
<dbReference type="RefSeq" id="WP_290287982.1">
    <property type="nucleotide sequence ID" value="NZ_CP047211.1"/>
</dbReference>
<evidence type="ECO:0000256" key="2">
    <source>
        <dbReference type="SAM" id="Phobius"/>
    </source>
</evidence>
<dbReference type="Pfam" id="PF01425">
    <property type="entry name" value="Amidase"/>
    <property type="match status" value="1"/>
</dbReference>
<accession>A0ABV7ZRX9</accession>
<dbReference type="Gene3D" id="3.90.1300.10">
    <property type="entry name" value="Amidase signature (AS) domain"/>
    <property type="match status" value="1"/>
</dbReference>
<dbReference type="PANTHER" id="PTHR42678">
    <property type="entry name" value="AMIDASE"/>
    <property type="match status" value="1"/>
</dbReference>
<evidence type="ECO:0000313" key="5">
    <source>
        <dbReference type="Proteomes" id="UP001595751"/>
    </source>
</evidence>
<keyword evidence="2" id="KW-0812">Transmembrane</keyword>
<gene>
    <name evidence="4" type="ORF">ACFORJ_12105</name>
</gene>
<feature type="compositionally biased region" description="Basic and acidic residues" evidence="1">
    <location>
        <begin position="372"/>
        <end position="395"/>
    </location>
</feature>
<sequence length="591" mass="61959">MRLPFIADALGASFAVTAIAVFIVTAAILLGIYAFIRKRRGLKWGKAVPALLIVIALIVGVVAGALKGMQQPGGLNRQVGKVLTLDENTNKFPRQIEVDMAAFDALIDRVGEDRLREMKDRFTGADMTARHKMRVEHGYTSSDMLAYYVWQMKGQGGGSTAKDAKGNAYYRAVMELDPRAIEAAEKAGEADPNNPMHGAIVLVKGNIAVDGLVNDSGSWALADSKATADSDVVKHLREGGAIIAGRTNQSEFANFLTTRGPNGFSGRGGQTLSPQGPLTVDPLGSSTGSATAVALDYADVTIGTETSGSVLAPAGAAGVVGLKAAHEGCSISGIVPIDDRIDSVGFLGRSLRDVQLAHDATCWKGKASGDAAAEKPGDEESATADRDKTAKDGAKPKKIMVLGEVPQSLKDLAKKGDLEVVEAPQKVKDLAGELDKANAEDILLGGFGPSLEKHLRGSTGAAKTVGDVAKYFDDNPDTAPYGFDTLRNSADFDADERAKGAKELEKVKKLVADVDAELRAAGVDALVTQSTDLATFSLAGVPRISVPLEKKPAGEMLGEESPEVAFQVTAARQDALPQVMAIAEALKPDAR</sequence>
<name>A0ABV7ZRX9_9CORY</name>
<keyword evidence="2" id="KW-1133">Transmembrane helix</keyword>
<dbReference type="PANTHER" id="PTHR42678:SF34">
    <property type="entry name" value="OS04G0183300 PROTEIN"/>
    <property type="match status" value="1"/>
</dbReference>
<organism evidence="4 5">
    <name type="scientific">Corynebacterium hansenii</name>
    <dbReference type="NCBI Taxonomy" id="394964"/>
    <lineage>
        <taxon>Bacteria</taxon>
        <taxon>Bacillati</taxon>
        <taxon>Actinomycetota</taxon>
        <taxon>Actinomycetes</taxon>
        <taxon>Mycobacteriales</taxon>
        <taxon>Corynebacteriaceae</taxon>
        <taxon>Corynebacterium</taxon>
    </lineage>
</organism>
<dbReference type="Proteomes" id="UP001595751">
    <property type="component" value="Unassembled WGS sequence"/>
</dbReference>
<protein>
    <submittedName>
        <fullName evidence="4">Amidase family protein</fullName>
    </submittedName>
</protein>
<feature type="domain" description="Amidase" evidence="3">
    <location>
        <begin position="172"/>
        <end position="386"/>
    </location>
</feature>
<reference evidence="5" key="1">
    <citation type="journal article" date="2019" name="Int. J. Syst. Evol. Microbiol.">
        <title>The Global Catalogue of Microorganisms (GCM) 10K type strain sequencing project: providing services to taxonomists for standard genome sequencing and annotation.</title>
        <authorList>
            <consortium name="The Broad Institute Genomics Platform"/>
            <consortium name="The Broad Institute Genome Sequencing Center for Infectious Disease"/>
            <person name="Wu L."/>
            <person name="Ma J."/>
        </authorList>
    </citation>
    <scope>NUCLEOTIDE SEQUENCE [LARGE SCALE GENOMIC DNA]</scope>
    <source>
        <strain evidence="5">CCUG 53252</strain>
    </source>
</reference>
<evidence type="ECO:0000313" key="4">
    <source>
        <dbReference type="EMBL" id="MFC3850901.1"/>
    </source>
</evidence>
<keyword evidence="5" id="KW-1185">Reference proteome</keyword>
<evidence type="ECO:0000256" key="1">
    <source>
        <dbReference type="SAM" id="MobiDB-lite"/>
    </source>
</evidence>
<feature type="region of interest" description="Disordered" evidence="1">
    <location>
        <begin position="366"/>
        <end position="395"/>
    </location>
</feature>
<feature type="transmembrane region" description="Helical" evidence="2">
    <location>
        <begin position="12"/>
        <end position="36"/>
    </location>
</feature>
<dbReference type="InterPro" id="IPR036928">
    <property type="entry name" value="AS_sf"/>
</dbReference>
<proteinExistence type="predicted"/>
<dbReference type="EMBL" id="JBHRZN010000004">
    <property type="protein sequence ID" value="MFC3850901.1"/>
    <property type="molecule type" value="Genomic_DNA"/>
</dbReference>
<evidence type="ECO:0000259" key="3">
    <source>
        <dbReference type="Pfam" id="PF01425"/>
    </source>
</evidence>
<comment type="caution">
    <text evidence="4">The sequence shown here is derived from an EMBL/GenBank/DDBJ whole genome shotgun (WGS) entry which is preliminary data.</text>
</comment>